<evidence type="ECO:0000256" key="7">
    <source>
        <dbReference type="ARBA" id="ARBA00023054"/>
    </source>
</evidence>
<evidence type="ECO:0000313" key="17">
    <source>
        <dbReference type="Proteomes" id="UP000018208"/>
    </source>
</evidence>
<evidence type="ECO:0000313" key="16">
    <source>
        <dbReference type="EMBL" id="KAH0570102.1"/>
    </source>
</evidence>
<evidence type="ECO:0000256" key="8">
    <source>
        <dbReference type="ARBA" id="ARBA00023067"/>
    </source>
</evidence>
<keyword evidence="6" id="KW-0067">ATP-binding</keyword>
<dbReference type="Pfam" id="PF06470">
    <property type="entry name" value="SMC_hinge"/>
    <property type="match status" value="1"/>
</dbReference>
<evidence type="ECO:0000256" key="10">
    <source>
        <dbReference type="ARBA" id="ARBA00023306"/>
    </source>
</evidence>
<dbReference type="GO" id="GO:0005524">
    <property type="term" value="F:ATP binding"/>
    <property type="evidence" value="ECO:0007669"/>
    <property type="project" value="UniProtKB-KW"/>
</dbReference>
<dbReference type="GO" id="GO:0005634">
    <property type="term" value="C:nucleus"/>
    <property type="evidence" value="ECO:0007669"/>
    <property type="project" value="UniProtKB-SubCell"/>
</dbReference>
<dbReference type="PANTHER" id="PTHR43977">
    <property type="entry name" value="STRUCTURAL MAINTENANCE OF CHROMOSOMES PROTEIN 3"/>
    <property type="match status" value="1"/>
</dbReference>
<dbReference type="Pfam" id="PF02463">
    <property type="entry name" value="SMC_N"/>
    <property type="match status" value="1"/>
</dbReference>
<dbReference type="InterPro" id="IPR010935">
    <property type="entry name" value="SMC_hinge"/>
</dbReference>
<keyword evidence="8" id="KW-0226">DNA condensation</keyword>
<dbReference type="SUPFAM" id="SSF75553">
    <property type="entry name" value="Smc hinge domain"/>
    <property type="match status" value="1"/>
</dbReference>
<protein>
    <recommendedName>
        <fullName evidence="11">Structural maintenance of chromosomes protein</fullName>
    </recommendedName>
</protein>
<evidence type="ECO:0000259" key="14">
    <source>
        <dbReference type="Pfam" id="PF06470"/>
    </source>
</evidence>
<dbReference type="Gene3D" id="3.30.70.1620">
    <property type="match status" value="1"/>
</dbReference>
<evidence type="ECO:0000256" key="1">
    <source>
        <dbReference type="ARBA" id="ARBA00004123"/>
    </source>
</evidence>
<dbReference type="EMBL" id="KI546159">
    <property type="protein sequence ID" value="EST42629.1"/>
    <property type="molecule type" value="Genomic_DNA"/>
</dbReference>
<feature type="coiled-coil region" evidence="12">
    <location>
        <begin position="239"/>
        <end position="273"/>
    </location>
</feature>
<dbReference type="InterPro" id="IPR024704">
    <property type="entry name" value="SMC"/>
</dbReference>
<feature type="coiled-coil region" evidence="12">
    <location>
        <begin position="879"/>
        <end position="920"/>
    </location>
</feature>
<dbReference type="GO" id="GO:0030261">
    <property type="term" value="P:chromosome condensation"/>
    <property type="evidence" value="ECO:0007669"/>
    <property type="project" value="UniProtKB-KW"/>
</dbReference>
<dbReference type="InterPro" id="IPR036277">
    <property type="entry name" value="SMC_hinge_sf"/>
</dbReference>
<keyword evidence="4" id="KW-0547">Nucleotide-binding</keyword>
<keyword evidence="3" id="KW-0132">Cell division</keyword>
<dbReference type="OrthoDB" id="10255539at2759"/>
<reference evidence="15 16" key="1">
    <citation type="journal article" date="2014" name="PLoS Genet.">
        <title>The Genome of Spironucleus salmonicida Highlights a Fish Pathogen Adapted to Fluctuating Environments.</title>
        <authorList>
            <person name="Xu F."/>
            <person name="Jerlstrom-Hultqvist J."/>
            <person name="Einarsson E."/>
            <person name="Astvaldsson A."/>
            <person name="Svard S.G."/>
            <person name="Andersson J.O."/>
        </authorList>
    </citation>
    <scope>NUCLEOTIDE SEQUENCE</scope>
    <source>
        <strain evidence="16">ATCC 50377</strain>
    </source>
</reference>
<reference evidence="16" key="2">
    <citation type="submission" date="2020-12" db="EMBL/GenBank/DDBJ databases">
        <title>New Spironucleus salmonicida genome in near-complete chromosomes.</title>
        <authorList>
            <person name="Xu F."/>
            <person name="Kurt Z."/>
            <person name="Jimenez-Gonzalez A."/>
            <person name="Astvaldsson A."/>
            <person name="Andersson J.O."/>
            <person name="Svard S.G."/>
        </authorList>
    </citation>
    <scope>NUCLEOTIDE SEQUENCE</scope>
    <source>
        <strain evidence="16">ATCC 50377</strain>
    </source>
</reference>
<proteinExistence type="inferred from homology"/>
<dbReference type="Gene3D" id="1.20.1060.20">
    <property type="match status" value="1"/>
</dbReference>
<dbReference type="GO" id="GO:0005694">
    <property type="term" value="C:chromosome"/>
    <property type="evidence" value="ECO:0007669"/>
    <property type="project" value="InterPro"/>
</dbReference>
<dbReference type="InterPro" id="IPR027120">
    <property type="entry name" value="Smc2_ABC"/>
</dbReference>
<dbReference type="AlphaFoldDB" id="V6LPH9"/>
<keyword evidence="10" id="KW-0131">Cell cycle</keyword>
<evidence type="ECO:0000259" key="13">
    <source>
        <dbReference type="Pfam" id="PF02463"/>
    </source>
</evidence>
<feature type="domain" description="SMC hinge" evidence="14">
    <location>
        <begin position="580"/>
        <end position="704"/>
    </location>
</feature>
<comment type="subcellular location">
    <subcellularLocation>
        <location evidence="1 11">Nucleus</location>
    </subcellularLocation>
</comment>
<feature type="domain" description="RecF/RecN/SMC N-terminal" evidence="13">
    <location>
        <begin position="3"/>
        <end position="1256"/>
    </location>
</feature>
<sequence length="1271" mass="143244">MWLEEIILDGFKSYAQQTRIRPLDRSFTAITGLNGSGKSNILDAICFVLGISQLSRIRVNSLTDLIYKQGQAGITKASVSLIFNNQNVKLSPQGYESSEYLTITRQILQNGTTKYLLNNQLAKQKSIKQLFMSVSMNINNPNFLIMQGRIQAILNMKPPQLLSLLEETAGTSLYDQNRKEAVKTFDSKQQRLNHIKQIIEEEIQPRIKKLEMERKISLELSGVQKAISVLEVLNEFASVQNNINLIAEHEQKQVELQQNEAILRSNLQEIEARFIVKNAEFQEKNTFVESPDKNILTIEIDKLASQIAILLQQETSQKDKIASQEKLIRRKNTELIQVTERSEKYKSELNTLLNDDKMSLMQACKAQLQQLQYQKDALESELALLRTGSVDRLYMSQFYEICGEKDVILALQEAIFTQNFITLNELQNRLQQLKICLTQETKDTKFEYENVNSRANLILSHQVQAQQNDNQLKMNLEQLEQKLVSQATILSKSLGIQLPEMSDLGSIQAFCDAVKREIQRQKERKIEEKDVIQREIQQFKKNFQTQQKTFLDACFAAGNRGGPQIYNMAGNIEMKEEIGLLGTVLELCDIDVKKASELGYSESQLLKALEISSGGKFFNLVFSSAKQAAQFVSSPQCTQRVTCLPLDNIQGRYPTQQQLQVLHSNKGALVSDFIRPKKAAFKSIFDFLFSSTAILGTLESAKNAAYNKACGLRCVTIDGDVVDPHGIVTGGSRQHSKTTYLAEFVALTRLQRPAARPESSDDAQLDKTEAFFQGFQQTFGGYKTDRNGLRDGLQEPQILLELKGLKQTLAALSETAQAQNLKLLAVDQILQILHQKTSNQAVQRDQKVIENELKTVNFGVEKCKKEVENLEKGSGMAEINRIKLQIESLSQDYEGIEKLIQQYQETLELLNQELLEHGQKLEKQRFLHQKTTGQFENLLAQEHQNGAEIQIVKQDLLKLEDEIQQKKQKFSASIQMLKELQQTLISTEKSLVENIKNIAEFTSIYAEIFGQNLTNFHKFQNKTQIPLHIFAQRLVGGNLIDDVSLAQQYIQTQISTKNVNFLLQANLEKLANLHDQQTGFSGTTANLESLQTQAKNLIQMQQKLSQDREKILSVIEKVDLKKSQALNSVFHSVDISLRNIFGILLPGADAGIEPTADGIQFSVKLGATKTTLSGLSGGQKSLLALSFTLALLRYKPSPIYILDEIDAALDLSHTHNIGKLIQQEFSGSQFVVVSLKEGMFNHANSVIRTRFQDGMSKIEISGVNGNGSGRE</sequence>
<dbReference type="EMBL" id="AUWU02000008">
    <property type="protein sequence ID" value="KAH0570102.1"/>
    <property type="molecule type" value="Genomic_DNA"/>
</dbReference>
<evidence type="ECO:0000256" key="4">
    <source>
        <dbReference type="ARBA" id="ARBA00022741"/>
    </source>
</evidence>
<keyword evidence="9 11" id="KW-0539">Nucleus</keyword>
<dbReference type="CDD" id="cd03273">
    <property type="entry name" value="ABC_SMC2_euk"/>
    <property type="match status" value="1"/>
</dbReference>
<evidence type="ECO:0000256" key="6">
    <source>
        <dbReference type="ARBA" id="ARBA00022840"/>
    </source>
</evidence>
<evidence type="ECO:0000256" key="3">
    <source>
        <dbReference type="ARBA" id="ARBA00022618"/>
    </source>
</evidence>
<dbReference type="InterPro" id="IPR027417">
    <property type="entry name" value="P-loop_NTPase"/>
</dbReference>
<evidence type="ECO:0000256" key="11">
    <source>
        <dbReference type="PIRNR" id="PIRNR005719"/>
    </source>
</evidence>
<evidence type="ECO:0000256" key="2">
    <source>
        <dbReference type="ARBA" id="ARBA00005231"/>
    </source>
</evidence>
<feature type="coiled-coil region" evidence="12">
    <location>
        <begin position="335"/>
        <end position="388"/>
    </location>
</feature>
<dbReference type="GO" id="GO:0051301">
    <property type="term" value="P:cell division"/>
    <property type="evidence" value="ECO:0007669"/>
    <property type="project" value="UniProtKB-KW"/>
</dbReference>
<feature type="coiled-coil region" evidence="12">
    <location>
        <begin position="423"/>
        <end position="482"/>
    </location>
</feature>
<dbReference type="Proteomes" id="UP000018208">
    <property type="component" value="Unassembled WGS sequence"/>
</dbReference>
<gene>
    <name evidence="15" type="ORF">SS50377_17948</name>
    <name evidence="16" type="ORF">SS50377_28077</name>
</gene>
<keyword evidence="7 12" id="KW-0175">Coiled coil</keyword>
<keyword evidence="17" id="KW-1185">Reference proteome</keyword>
<dbReference type="PIRSF" id="PIRSF005719">
    <property type="entry name" value="SMC"/>
    <property type="match status" value="1"/>
</dbReference>
<dbReference type="SUPFAM" id="SSF52540">
    <property type="entry name" value="P-loop containing nucleoside triphosphate hydrolases"/>
    <property type="match status" value="1"/>
</dbReference>
<feature type="coiled-coil region" evidence="12">
    <location>
        <begin position="515"/>
        <end position="542"/>
    </location>
</feature>
<organism evidence="15">
    <name type="scientific">Spironucleus salmonicida</name>
    <dbReference type="NCBI Taxonomy" id="348837"/>
    <lineage>
        <taxon>Eukaryota</taxon>
        <taxon>Metamonada</taxon>
        <taxon>Diplomonadida</taxon>
        <taxon>Hexamitidae</taxon>
        <taxon>Hexamitinae</taxon>
        <taxon>Spironucleus</taxon>
    </lineage>
</organism>
<dbReference type="Gene3D" id="3.40.50.300">
    <property type="entry name" value="P-loop containing nucleotide triphosphate hydrolases"/>
    <property type="match status" value="2"/>
</dbReference>
<dbReference type="VEuPathDB" id="GiardiaDB:SS50377_28077"/>
<evidence type="ECO:0000256" key="9">
    <source>
        <dbReference type="ARBA" id="ARBA00023242"/>
    </source>
</evidence>
<comment type="similarity">
    <text evidence="2">Belongs to the SMC family. SMC2 subfamily.</text>
</comment>
<dbReference type="GO" id="GO:0016887">
    <property type="term" value="F:ATP hydrolysis activity"/>
    <property type="evidence" value="ECO:0007669"/>
    <property type="project" value="InterPro"/>
</dbReference>
<keyword evidence="5" id="KW-0498">Mitosis</keyword>
<evidence type="ECO:0000256" key="12">
    <source>
        <dbReference type="SAM" id="Coils"/>
    </source>
</evidence>
<dbReference type="InterPro" id="IPR003395">
    <property type="entry name" value="RecF/RecN/SMC_N"/>
</dbReference>
<evidence type="ECO:0000313" key="15">
    <source>
        <dbReference type="EMBL" id="EST42629.1"/>
    </source>
</evidence>
<evidence type="ECO:0000256" key="5">
    <source>
        <dbReference type="ARBA" id="ARBA00022776"/>
    </source>
</evidence>
<name>V6LPH9_9EUKA</name>
<accession>V6LPH9</accession>